<evidence type="ECO:0000256" key="4">
    <source>
        <dbReference type="SAM" id="MobiDB-lite"/>
    </source>
</evidence>
<feature type="region of interest" description="Disordered" evidence="4">
    <location>
        <begin position="322"/>
        <end position="343"/>
    </location>
</feature>
<sequence length="357" mass="37745">MDTVPGKPAKPVSRSLSDLLGDVRLSGRTWTYGDFTGQAGCAVSPGDAVFVHAVIHGSLRLACTGGAMAELGPGDVAMVLSGEAHALRTTAGATAQPHEGLRHDRDCDIPPAAAFGDGARVTARVLSARLHAQWPGEVSRAALPSLLRTGNGVLQSDALPLAGMGAGSSALLTRIAETLLIAALRADPACRRILSAETRDPIEDALQLIAAGPAQPWTVESLARAVGMGRSNFAAHFTQAVGKAPMEIVAERRMEHAATLLRQGRMKIAEISELAGYGSEAAFSRRFSRHFGMTPSQMREEARAARQEEEVPTPRFRALLAGARNRSARATEDESQPLVSPAPIVPGRVFFTQGRRD</sequence>
<proteinExistence type="predicted"/>
<dbReference type="Pfam" id="PF12852">
    <property type="entry name" value="Cupin_6"/>
    <property type="match status" value="1"/>
</dbReference>
<feature type="domain" description="HTH araC/xylS-type" evidence="5">
    <location>
        <begin position="203"/>
        <end position="301"/>
    </location>
</feature>
<evidence type="ECO:0000313" key="6">
    <source>
        <dbReference type="EMBL" id="GGN39868.1"/>
    </source>
</evidence>
<evidence type="ECO:0000256" key="3">
    <source>
        <dbReference type="ARBA" id="ARBA00023163"/>
    </source>
</evidence>
<keyword evidence="1" id="KW-0805">Transcription regulation</keyword>
<accession>A0ABQ2J7S2</accession>
<protein>
    <submittedName>
        <fullName evidence="6">Cupin</fullName>
    </submittedName>
</protein>
<reference evidence="7" key="1">
    <citation type="journal article" date="2019" name="Int. J. Syst. Evol. Microbiol.">
        <title>The Global Catalogue of Microorganisms (GCM) 10K type strain sequencing project: providing services to taxonomists for standard genome sequencing and annotation.</title>
        <authorList>
            <consortium name="The Broad Institute Genomics Platform"/>
            <consortium name="The Broad Institute Genome Sequencing Center for Infectious Disease"/>
            <person name="Wu L."/>
            <person name="Ma J."/>
        </authorList>
    </citation>
    <scope>NUCLEOTIDE SEQUENCE [LARGE SCALE GENOMIC DNA]</scope>
    <source>
        <strain evidence="7">CGMCC 1.6784</strain>
    </source>
</reference>
<evidence type="ECO:0000256" key="2">
    <source>
        <dbReference type="ARBA" id="ARBA00023125"/>
    </source>
</evidence>
<dbReference type="PRINTS" id="PR00032">
    <property type="entry name" value="HTHARAC"/>
</dbReference>
<keyword evidence="3" id="KW-0804">Transcription</keyword>
<dbReference type="InterPro" id="IPR018060">
    <property type="entry name" value="HTH_AraC"/>
</dbReference>
<dbReference type="InterPro" id="IPR018062">
    <property type="entry name" value="HTH_AraC-typ_CS"/>
</dbReference>
<organism evidence="6 7">
    <name type="scientific">Novosphingobium indicum</name>
    <dbReference type="NCBI Taxonomy" id="462949"/>
    <lineage>
        <taxon>Bacteria</taxon>
        <taxon>Pseudomonadati</taxon>
        <taxon>Pseudomonadota</taxon>
        <taxon>Alphaproteobacteria</taxon>
        <taxon>Sphingomonadales</taxon>
        <taxon>Sphingomonadaceae</taxon>
        <taxon>Novosphingobium</taxon>
    </lineage>
</organism>
<dbReference type="SMART" id="SM00342">
    <property type="entry name" value="HTH_ARAC"/>
    <property type="match status" value="1"/>
</dbReference>
<comment type="caution">
    <text evidence="6">The sequence shown here is derived from an EMBL/GenBank/DDBJ whole genome shotgun (WGS) entry which is preliminary data.</text>
</comment>
<name>A0ABQ2J7S2_9SPHN</name>
<evidence type="ECO:0000256" key="1">
    <source>
        <dbReference type="ARBA" id="ARBA00023015"/>
    </source>
</evidence>
<dbReference type="RefSeq" id="WP_188817002.1">
    <property type="nucleotide sequence ID" value="NZ_BMLK01000001.1"/>
</dbReference>
<dbReference type="EMBL" id="BMLK01000001">
    <property type="protein sequence ID" value="GGN39868.1"/>
    <property type="molecule type" value="Genomic_DNA"/>
</dbReference>
<dbReference type="PROSITE" id="PS00041">
    <property type="entry name" value="HTH_ARAC_FAMILY_1"/>
    <property type="match status" value="1"/>
</dbReference>
<dbReference type="Pfam" id="PF12833">
    <property type="entry name" value="HTH_18"/>
    <property type="match status" value="1"/>
</dbReference>
<dbReference type="InterPro" id="IPR009057">
    <property type="entry name" value="Homeodomain-like_sf"/>
</dbReference>
<dbReference type="Gene3D" id="1.10.10.60">
    <property type="entry name" value="Homeodomain-like"/>
    <property type="match status" value="2"/>
</dbReference>
<dbReference type="PROSITE" id="PS01124">
    <property type="entry name" value="HTH_ARAC_FAMILY_2"/>
    <property type="match status" value="1"/>
</dbReference>
<dbReference type="SUPFAM" id="SSF46689">
    <property type="entry name" value="Homeodomain-like"/>
    <property type="match status" value="2"/>
</dbReference>
<evidence type="ECO:0000259" key="5">
    <source>
        <dbReference type="PROSITE" id="PS01124"/>
    </source>
</evidence>
<dbReference type="InterPro" id="IPR050204">
    <property type="entry name" value="AraC_XylS_family_regulators"/>
</dbReference>
<dbReference type="PANTHER" id="PTHR46796:SF7">
    <property type="entry name" value="ARAC FAMILY TRANSCRIPTIONAL REGULATOR"/>
    <property type="match status" value="1"/>
</dbReference>
<keyword evidence="7" id="KW-1185">Reference proteome</keyword>
<dbReference type="Proteomes" id="UP000605099">
    <property type="component" value="Unassembled WGS sequence"/>
</dbReference>
<dbReference type="InterPro" id="IPR020449">
    <property type="entry name" value="Tscrpt_reg_AraC-type_HTH"/>
</dbReference>
<gene>
    <name evidence="6" type="ORF">GCM10011349_00190</name>
</gene>
<evidence type="ECO:0000313" key="7">
    <source>
        <dbReference type="Proteomes" id="UP000605099"/>
    </source>
</evidence>
<dbReference type="PANTHER" id="PTHR46796">
    <property type="entry name" value="HTH-TYPE TRANSCRIPTIONAL ACTIVATOR RHAS-RELATED"/>
    <property type="match status" value="1"/>
</dbReference>
<keyword evidence="2" id="KW-0238">DNA-binding</keyword>
<dbReference type="InterPro" id="IPR032783">
    <property type="entry name" value="AraC_lig"/>
</dbReference>